<keyword evidence="2" id="KW-0217">Developmental protein</keyword>
<dbReference type="Pfam" id="PF00010">
    <property type="entry name" value="HLH"/>
    <property type="match status" value="1"/>
</dbReference>
<dbReference type="AGR" id="RGD:621403"/>
<dbReference type="EMBL" id="CH473961">
    <property type="protein sequence ID" value="EDM01019.1"/>
    <property type="molecule type" value="Genomic_DNA"/>
</dbReference>
<comment type="similarity">
    <text evidence="9">Belongs to the HEY family.</text>
</comment>
<dbReference type="AlphaFoldDB" id="A6IH73"/>
<evidence type="ECO:0000313" key="12">
    <source>
        <dbReference type="EMBL" id="EDM01019.1"/>
    </source>
</evidence>
<evidence type="ECO:0000256" key="7">
    <source>
        <dbReference type="ARBA" id="ARBA00023163"/>
    </source>
</evidence>
<evidence type="ECO:0000256" key="5">
    <source>
        <dbReference type="ARBA" id="ARBA00023015"/>
    </source>
</evidence>
<keyword evidence="3" id="KW-0678">Repressor</keyword>
<keyword evidence="6" id="KW-0238">DNA-binding</keyword>
<dbReference type="GO" id="GO:0010629">
    <property type="term" value="P:negative regulation of gene expression"/>
    <property type="evidence" value="ECO:0007669"/>
    <property type="project" value="UniProtKB-ARBA"/>
</dbReference>
<dbReference type="GO" id="GO:0005634">
    <property type="term" value="C:nucleus"/>
    <property type="evidence" value="ECO:0007669"/>
    <property type="project" value="UniProtKB-SubCell"/>
</dbReference>
<dbReference type="SMART" id="SM00353">
    <property type="entry name" value="HLH"/>
    <property type="match status" value="1"/>
</dbReference>
<feature type="compositionally biased region" description="Polar residues" evidence="10">
    <location>
        <begin position="28"/>
        <end position="47"/>
    </location>
</feature>
<dbReference type="GO" id="GO:0014031">
    <property type="term" value="P:mesenchymal cell development"/>
    <property type="evidence" value="ECO:0007669"/>
    <property type="project" value="UniProtKB-ARBA"/>
</dbReference>
<feature type="domain" description="BHLH" evidence="11">
    <location>
        <begin position="49"/>
        <end position="104"/>
    </location>
</feature>
<dbReference type="GO" id="GO:0060412">
    <property type="term" value="P:ventricular septum morphogenesis"/>
    <property type="evidence" value="ECO:0007669"/>
    <property type="project" value="UniProtKB-ARBA"/>
</dbReference>
<evidence type="ECO:0000256" key="1">
    <source>
        <dbReference type="ARBA" id="ARBA00004123"/>
    </source>
</evidence>
<dbReference type="GO" id="GO:0003151">
    <property type="term" value="P:outflow tract morphogenesis"/>
    <property type="evidence" value="ECO:0007669"/>
    <property type="project" value="UniProtKB-ARBA"/>
</dbReference>
<evidence type="ECO:0000256" key="6">
    <source>
        <dbReference type="ARBA" id="ARBA00023125"/>
    </source>
</evidence>
<dbReference type="GO" id="GO:0001227">
    <property type="term" value="F:DNA-binding transcription repressor activity, RNA polymerase II-specific"/>
    <property type="evidence" value="ECO:0007669"/>
    <property type="project" value="UniProtKB-ARBA"/>
</dbReference>
<evidence type="ECO:0000256" key="9">
    <source>
        <dbReference type="ARBA" id="ARBA00038262"/>
    </source>
</evidence>
<evidence type="ECO:0000313" key="13">
    <source>
        <dbReference type="Proteomes" id="UP000234681"/>
    </source>
</evidence>
<dbReference type="InterPro" id="IPR050370">
    <property type="entry name" value="HES_HEY"/>
</dbReference>
<dbReference type="GO" id="GO:0048646">
    <property type="term" value="P:anatomical structure formation involved in morphogenesis"/>
    <property type="evidence" value="ECO:0007669"/>
    <property type="project" value="UniProtKB-ARBA"/>
</dbReference>
<dbReference type="GO" id="GO:0003208">
    <property type="term" value="P:cardiac ventricle morphogenesis"/>
    <property type="evidence" value="ECO:0007669"/>
    <property type="project" value="UniProtKB-ARBA"/>
</dbReference>
<sequence>MKRAHPDYSSSDSELDETIEVEKESADENGNLSSALGSMSPTTSSQVLARKRRRGIIEKRRRDRINNSLSELRRLVPSAFEKQGSAKLEKAEILQMTVDHLKMLHTAGGKGIPLQLSWLCAWREQQAQSGIGAVPACFCFGGGERAVCDCQPVHLPQHMGS</sequence>
<proteinExistence type="inferred from homology"/>
<evidence type="ECO:0000256" key="2">
    <source>
        <dbReference type="ARBA" id="ARBA00022473"/>
    </source>
</evidence>
<dbReference type="GO" id="GO:0003184">
    <property type="term" value="P:pulmonary valve morphogenesis"/>
    <property type="evidence" value="ECO:0007669"/>
    <property type="project" value="UniProtKB-ARBA"/>
</dbReference>
<evidence type="ECO:0000256" key="8">
    <source>
        <dbReference type="ARBA" id="ARBA00023242"/>
    </source>
</evidence>
<dbReference type="Proteomes" id="UP000234681">
    <property type="component" value="Chromosome 2"/>
</dbReference>
<dbReference type="GO" id="GO:0045664">
    <property type="term" value="P:regulation of neuron differentiation"/>
    <property type="evidence" value="ECO:0007669"/>
    <property type="project" value="UniProtKB-ARBA"/>
</dbReference>
<keyword evidence="5" id="KW-0805">Transcription regulation</keyword>
<dbReference type="Gene3D" id="4.10.280.10">
    <property type="entry name" value="Helix-loop-helix DNA-binding domain"/>
    <property type="match status" value="1"/>
</dbReference>
<name>A6IH73_RAT</name>
<organism evidence="12 13">
    <name type="scientific">Rattus norvegicus</name>
    <name type="common">Rat</name>
    <dbReference type="NCBI Taxonomy" id="10116"/>
    <lineage>
        <taxon>Eukaryota</taxon>
        <taxon>Metazoa</taxon>
        <taxon>Chordata</taxon>
        <taxon>Craniata</taxon>
        <taxon>Vertebrata</taxon>
        <taxon>Euteleostomi</taxon>
        <taxon>Mammalia</taxon>
        <taxon>Eutheria</taxon>
        <taxon>Euarchontoglires</taxon>
        <taxon>Glires</taxon>
        <taxon>Rodentia</taxon>
        <taxon>Myomorpha</taxon>
        <taxon>Muroidea</taxon>
        <taxon>Muridae</taxon>
        <taxon>Murinae</taxon>
        <taxon>Rattus</taxon>
    </lineage>
</organism>
<dbReference type="SUPFAM" id="SSF47459">
    <property type="entry name" value="HLH, helix-loop-helix DNA-binding domain"/>
    <property type="match status" value="1"/>
</dbReference>
<dbReference type="GO" id="GO:0003181">
    <property type="term" value="P:atrioventricular valve morphogenesis"/>
    <property type="evidence" value="ECO:0007669"/>
    <property type="project" value="UniProtKB-ARBA"/>
</dbReference>
<dbReference type="GO" id="GO:0007219">
    <property type="term" value="P:Notch signaling pathway"/>
    <property type="evidence" value="ECO:0007669"/>
    <property type="project" value="UniProtKB-KW"/>
</dbReference>
<gene>
    <name evidence="12 14" type="primary">Hey1</name>
    <name evidence="12" type="ORF">rCG_41415</name>
</gene>
<dbReference type="GO" id="GO:0046983">
    <property type="term" value="F:protein dimerization activity"/>
    <property type="evidence" value="ECO:0007669"/>
    <property type="project" value="InterPro"/>
</dbReference>
<dbReference type="RGD" id="621403">
    <property type="gene designation" value="Hey1"/>
</dbReference>
<evidence type="ECO:0000259" key="11">
    <source>
        <dbReference type="PROSITE" id="PS50888"/>
    </source>
</evidence>
<dbReference type="GO" id="GO:0014706">
    <property type="term" value="P:striated muscle tissue development"/>
    <property type="evidence" value="ECO:0007669"/>
    <property type="project" value="UniProtKB-ARBA"/>
</dbReference>
<reference evidence="13" key="1">
    <citation type="submission" date="2005-09" db="EMBL/GenBank/DDBJ databases">
        <authorList>
            <person name="Mural R.J."/>
            <person name="Li P.W."/>
            <person name="Adams M.D."/>
            <person name="Amanatides P.G."/>
            <person name="Baden-Tillson H."/>
            <person name="Barnstead M."/>
            <person name="Chin S.H."/>
            <person name="Dew I."/>
            <person name="Evans C.A."/>
            <person name="Ferriera S."/>
            <person name="Flanigan M."/>
            <person name="Fosler C."/>
            <person name="Glodek A."/>
            <person name="Gu Z."/>
            <person name="Holt R.A."/>
            <person name="Jennings D."/>
            <person name="Kraft C.L."/>
            <person name="Lu F."/>
            <person name="Nguyen T."/>
            <person name="Nusskern D.R."/>
            <person name="Pfannkoch C.M."/>
            <person name="Sitter C."/>
            <person name="Sutton G.G."/>
            <person name="Venter J.C."/>
            <person name="Wang Z."/>
            <person name="Woodage T."/>
            <person name="Zheng X.H."/>
            <person name="Zhong F."/>
        </authorList>
    </citation>
    <scope>NUCLEOTIDE SEQUENCE [LARGE SCALE GENOMIC DNA]</scope>
    <source>
        <strain>BN</strain>
        <strain evidence="13">Sprague-Dawley</strain>
    </source>
</reference>
<dbReference type="GO" id="GO:0003677">
    <property type="term" value="F:DNA binding"/>
    <property type="evidence" value="ECO:0007669"/>
    <property type="project" value="UniProtKB-KW"/>
</dbReference>
<dbReference type="GO" id="GO:0060317">
    <property type="term" value="P:cardiac epithelial to mesenchymal transition"/>
    <property type="evidence" value="ECO:0007669"/>
    <property type="project" value="UniProtKB-ARBA"/>
</dbReference>
<protein>
    <submittedName>
        <fullName evidence="12">Hairy/enhancer-of-split related with YRPW motif 1, isoform CRA_a</fullName>
    </submittedName>
</protein>
<evidence type="ECO:0000256" key="3">
    <source>
        <dbReference type="ARBA" id="ARBA00022491"/>
    </source>
</evidence>
<dbReference type="PROSITE" id="PS50888">
    <property type="entry name" value="BHLH"/>
    <property type="match status" value="1"/>
</dbReference>
<dbReference type="GO" id="GO:0048729">
    <property type="term" value="P:tissue morphogenesis"/>
    <property type="evidence" value="ECO:0007669"/>
    <property type="project" value="UniProtKB-ARBA"/>
</dbReference>
<dbReference type="InterPro" id="IPR011598">
    <property type="entry name" value="bHLH_dom"/>
</dbReference>
<comment type="subcellular location">
    <subcellularLocation>
        <location evidence="1">Nucleus</location>
    </subcellularLocation>
</comment>
<dbReference type="FunFam" id="4.10.280.10:FF:000012">
    <property type="entry name" value="hairy/enhancer-of-split related with YRPW motif protein 1"/>
    <property type="match status" value="1"/>
</dbReference>
<dbReference type="GO" id="GO:0042802">
    <property type="term" value="F:identical protein binding"/>
    <property type="evidence" value="ECO:0007669"/>
    <property type="project" value="UniProtKB-ARBA"/>
</dbReference>
<keyword evidence="4" id="KW-0914">Notch signaling pathway</keyword>
<evidence type="ECO:0000256" key="4">
    <source>
        <dbReference type="ARBA" id="ARBA00022976"/>
    </source>
</evidence>
<keyword evidence="7" id="KW-0804">Transcription</keyword>
<evidence type="ECO:0000256" key="10">
    <source>
        <dbReference type="SAM" id="MobiDB-lite"/>
    </source>
</evidence>
<accession>A6IH73</accession>
<evidence type="ECO:0000313" key="14">
    <source>
        <dbReference type="RGD" id="621403"/>
    </source>
</evidence>
<dbReference type="InterPro" id="IPR036638">
    <property type="entry name" value="HLH_DNA-bd_sf"/>
</dbReference>
<feature type="region of interest" description="Disordered" evidence="10">
    <location>
        <begin position="1"/>
        <end position="55"/>
    </location>
</feature>
<keyword evidence="8" id="KW-0539">Nucleus</keyword>
<dbReference type="PANTHER" id="PTHR10985">
    <property type="entry name" value="BASIC HELIX-LOOP-HELIX TRANSCRIPTION FACTOR, HES-RELATED"/>
    <property type="match status" value="1"/>
</dbReference>
<dbReference type="GO" id="GO:0007517">
    <property type="term" value="P:muscle organ development"/>
    <property type="evidence" value="ECO:0007669"/>
    <property type="project" value="UniProtKB-ARBA"/>
</dbReference>